<accession>I0YYN8</accession>
<proteinExistence type="predicted"/>
<dbReference type="KEGG" id="csl:COCSUDRAFT_63043"/>
<dbReference type="AlphaFoldDB" id="I0YYN8"/>
<dbReference type="PROSITE" id="PS00028">
    <property type="entry name" value="ZINC_FINGER_C2H2_1"/>
    <property type="match status" value="1"/>
</dbReference>
<name>I0YYN8_COCSC</name>
<evidence type="ECO:0000259" key="2">
    <source>
        <dbReference type="PROSITE" id="PS00028"/>
    </source>
</evidence>
<feature type="compositionally biased region" description="Basic and acidic residues" evidence="1">
    <location>
        <begin position="1"/>
        <end position="17"/>
    </location>
</feature>
<dbReference type="InterPro" id="IPR013087">
    <property type="entry name" value="Znf_C2H2_type"/>
</dbReference>
<gene>
    <name evidence="3" type="ORF">COCSUDRAFT_63043</name>
</gene>
<feature type="region of interest" description="Disordered" evidence="1">
    <location>
        <begin position="129"/>
        <end position="206"/>
    </location>
</feature>
<feature type="region of interest" description="Disordered" evidence="1">
    <location>
        <begin position="242"/>
        <end position="262"/>
    </location>
</feature>
<feature type="compositionally biased region" description="Acidic residues" evidence="1">
    <location>
        <begin position="296"/>
        <end position="308"/>
    </location>
</feature>
<feature type="region of interest" description="Disordered" evidence="1">
    <location>
        <begin position="285"/>
        <end position="318"/>
    </location>
</feature>
<dbReference type="Gene3D" id="3.30.160.60">
    <property type="entry name" value="Classic Zinc Finger"/>
    <property type="match status" value="1"/>
</dbReference>
<dbReference type="OrthoDB" id="546647at2759"/>
<feature type="domain" description="C2H2-type" evidence="2">
    <location>
        <begin position="65"/>
        <end position="87"/>
    </location>
</feature>
<dbReference type="EMBL" id="AGSI01000007">
    <property type="protein sequence ID" value="EIE23507.1"/>
    <property type="molecule type" value="Genomic_DNA"/>
</dbReference>
<dbReference type="RefSeq" id="XP_005648051.1">
    <property type="nucleotide sequence ID" value="XM_005647994.1"/>
</dbReference>
<evidence type="ECO:0000313" key="4">
    <source>
        <dbReference type="Proteomes" id="UP000007264"/>
    </source>
</evidence>
<dbReference type="InterPro" id="IPR036236">
    <property type="entry name" value="Znf_C2H2_sf"/>
</dbReference>
<dbReference type="Proteomes" id="UP000007264">
    <property type="component" value="Unassembled WGS sequence"/>
</dbReference>
<evidence type="ECO:0000256" key="1">
    <source>
        <dbReference type="SAM" id="MobiDB-lite"/>
    </source>
</evidence>
<dbReference type="GeneID" id="17041499"/>
<keyword evidence="4" id="KW-1185">Reference proteome</keyword>
<dbReference type="Pfam" id="PF12874">
    <property type="entry name" value="zf-met"/>
    <property type="match status" value="1"/>
</dbReference>
<protein>
    <recommendedName>
        <fullName evidence="2">C2H2-type domain-containing protein</fullName>
    </recommendedName>
</protein>
<reference evidence="3 4" key="1">
    <citation type="journal article" date="2012" name="Genome Biol.">
        <title>The genome of the polar eukaryotic microalga coccomyxa subellipsoidea reveals traits of cold adaptation.</title>
        <authorList>
            <person name="Blanc G."/>
            <person name="Agarkova I."/>
            <person name="Grimwood J."/>
            <person name="Kuo A."/>
            <person name="Brueggeman A."/>
            <person name="Dunigan D."/>
            <person name="Gurnon J."/>
            <person name="Ladunga I."/>
            <person name="Lindquist E."/>
            <person name="Lucas S."/>
            <person name="Pangilinan J."/>
            <person name="Proschold T."/>
            <person name="Salamov A."/>
            <person name="Schmutz J."/>
            <person name="Weeks D."/>
            <person name="Yamada T."/>
            <person name="Claverie J.M."/>
            <person name="Grigoriev I."/>
            <person name="Van Etten J."/>
            <person name="Lomsadze A."/>
            <person name="Borodovsky M."/>
        </authorList>
    </citation>
    <scope>NUCLEOTIDE SEQUENCE [LARGE SCALE GENOMIC DNA]</scope>
    <source>
        <strain evidence="3 4">C-169</strain>
    </source>
</reference>
<dbReference type="SUPFAM" id="SSF57667">
    <property type="entry name" value="beta-beta-alpha zinc fingers"/>
    <property type="match status" value="1"/>
</dbReference>
<feature type="region of interest" description="Disordered" evidence="1">
    <location>
        <begin position="1"/>
        <end position="29"/>
    </location>
</feature>
<comment type="caution">
    <text evidence="3">The sequence shown here is derived from an EMBL/GenBank/DDBJ whole genome shotgun (WGS) entry which is preliminary data.</text>
</comment>
<evidence type="ECO:0000313" key="3">
    <source>
        <dbReference type="EMBL" id="EIE23507.1"/>
    </source>
</evidence>
<organism evidence="3 4">
    <name type="scientific">Coccomyxa subellipsoidea (strain C-169)</name>
    <name type="common">Green microalga</name>
    <dbReference type="NCBI Taxonomy" id="574566"/>
    <lineage>
        <taxon>Eukaryota</taxon>
        <taxon>Viridiplantae</taxon>
        <taxon>Chlorophyta</taxon>
        <taxon>core chlorophytes</taxon>
        <taxon>Trebouxiophyceae</taxon>
        <taxon>Trebouxiophyceae incertae sedis</taxon>
        <taxon>Coccomyxaceae</taxon>
        <taxon>Coccomyxa</taxon>
        <taxon>Coccomyxa subellipsoidea</taxon>
    </lineage>
</organism>
<sequence length="318" mass="32706">MHSRDARRNQGRLERAAGQESGGDLYGKRVVPENATGGVALGPASAASAAVERAAALGGPRMLRCDLCQANFSGDALYQQHLNGPTHKKALAKEEARRLRDLQMGASRGAAEAALAAAAWANDGSLSGRAGARTLPTRPPPAEPASFDDPSPSGLPQQQGHSMGYHHAGSTGVPGRLPQPAPARGAGRGMTGRGRGGRGRGEDAAAAAAAEAAARAAQVSHAELVARARKDDVPLSIGGWVPPSIGLKPVEDEEDASAHERSHETIATADVAAAHASAESAEYRLGGLVEYSGDNSQEEGSSESDDEDVPRPKIVSFF</sequence>